<feature type="coiled-coil region" evidence="8">
    <location>
        <begin position="1711"/>
        <end position="1801"/>
    </location>
</feature>
<keyword evidence="5 7" id="KW-0505">Motor protein</keyword>
<dbReference type="GO" id="GO:0003777">
    <property type="term" value="F:microtubule motor activity"/>
    <property type="evidence" value="ECO:0007669"/>
    <property type="project" value="InterPro"/>
</dbReference>
<dbReference type="GO" id="GO:0005874">
    <property type="term" value="C:microtubule"/>
    <property type="evidence" value="ECO:0007669"/>
    <property type="project" value="UniProtKB-KW"/>
</dbReference>
<feature type="coiled-coil region" evidence="8">
    <location>
        <begin position="790"/>
        <end position="1020"/>
    </location>
</feature>
<feature type="coiled-coil region" evidence="8">
    <location>
        <begin position="1493"/>
        <end position="1657"/>
    </location>
</feature>
<evidence type="ECO:0000256" key="6">
    <source>
        <dbReference type="ARBA" id="ARBA00034488"/>
    </source>
</evidence>
<name>A0A1Y1HTP1_KLENI</name>
<evidence type="ECO:0000313" key="12">
    <source>
        <dbReference type="Proteomes" id="UP000054558"/>
    </source>
</evidence>
<protein>
    <recommendedName>
        <fullName evidence="10">Kinesin motor domain-containing protein</fullName>
    </recommendedName>
</protein>
<dbReference type="PROSITE" id="PS50067">
    <property type="entry name" value="KINESIN_MOTOR_2"/>
    <property type="match status" value="1"/>
</dbReference>
<dbReference type="SUPFAM" id="SSF90257">
    <property type="entry name" value="Myosin rod fragments"/>
    <property type="match status" value="1"/>
</dbReference>
<dbReference type="Pfam" id="PF00225">
    <property type="entry name" value="Kinesin"/>
    <property type="match status" value="1"/>
</dbReference>
<gene>
    <name evidence="11" type="ORF">KFL_000410070</name>
</gene>
<dbReference type="InterPro" id="IPR027417">
    <property type="entry name" value="P-loop_NTPase"/>
</dbReference>
<keyword evidence="1" id="KW-0493">Microtubule</keyword>
<dbReference type="InterPro" id="IPR044986">
    <property type="entry name" value="KIF15/KIN-12"/>
</dbReference>
<dbReference type="STRING" id="105231.A0A1Y1HTP1"/>
<dbReference type="Gene3D" id="1.10.287.1490">
    <property type="match status" value="2"/>
</dbReference>
<dbReference type="SMART" id="SM00129">
    <property type="entry name" value="KISc"/>
    <property type="match status" value="1"/>
</dbReference>
<feature type="region of interest" description="Disordered" evidence="9">
    <location>
        <begin position="1821"/>
        <end position="1947"/>
    </location>
</feature>
<comment type="similarity">
    <text evidence="6">Belongs to the TRAFAC class myosin-kinesin ATPase superfamily. Kinesin family. KIN-12 subfamily.</text>
</comment>
<dbReference type="OrthoDB" id="3176171at2759"/>
<evidence type="ECO:0000313" key="11">
    <source>
        <dbReference type="EMBL" id="GAQ79907.1"/>
    </source>
</evidence>
<sequence length="1947" mass="212395">MFQRIGRPIAESCLQGYHCCLLAYGQTGAGKTFTMEGPTSDYAEVSNVTQGLNRSPNPSSSELRGLIPRVLDYIFTKTAQEKEMNGGALDYAIKCSYLQIYNENVSDLLDPEQTNLTIREDVKRGHYVEGLQEVVVPNAEACYGTLRRGSANRHVGMTAMNAESSRSHAVFTVVVESQRRGEKGMMTKRISRFYLVDLAGSERQKHSEAMGVRLKEAGGINKSLSALGNVIKALVDTGEGKIRHVPYRDSKLTFLLKDALGGNSKCSLVANISPAEKNVEETLSTLKFAQRAKMMRNTATVNEDCFGNPATMGEEIKRLRLEIAVLKANMGSPTSVELSAAPPPMDEAEASQAARLTYIIQQSSKRHLWLERKNQQELDKLTAQLDAERAVNERLHTAIQAHKMIIKLREANIKRLETGRPRTDAELAQDVREEMESLRRQVDFHPDAVKFSMEVDMLKAQVEELMSERDDDEDVTARLEQTEALYKTVSSELESTLVQANKLKTELAAAKQEEEVAKQEQQAFREKIAAMEEQARKQQELMDVVIAEGVTKDSKIEKLERALAKLEPTYKETAAQLEEERHQKDVLEVQMLDANERVKNAQKAADKYSNAFKEQSKLQEDLFAELQATSNDKDAAQKALEEVTAKLGTVNALEAQLADLQAGKAELEAKLQALVAEKDEGSRLLQVAQQASADLRTTISDLQDQLNAINEQHLAAVQEKNEAARARSAAESEVVALTDSRTDLQKQFDSVNEQLNTVNEQLLMSTQEKNELARARASVDGRMAELVASEAEAKQQLEGVAGQLSEASNERNGLAETVSRIQAEKDSLEKRFEQLAAEKADGESQLGAEISQLHAKVEGLDLKADELEKKLGNQKERLGELGAEKEASEKKVAELLSAAEEKEAALTKLQAQVVQLEDDLGKMTKEKDTLADQFAQEWGKAEAAEARFNQAKTDAESIKVELDLARKDKAAADEFLSLLMNEKQQLKEAHDSHLEERGTLEQTLNEREKLVHEKDTLLVQLGERAAALVKEKEGLDAALKAAAAEAEATALKLRAVESMLQKAEDGRLTAEGALEEASKEVQAVKDEMEGLKRELNNAKSEATKLIHRVNGLEDDTIHLQTSLADEKDAKAAAEQLVQERNEQITALSLAEKNLLTSLTASEAELAAKSAEASALSAQVASLETELTKAVDDAREKGAAVARLEGQLAAVEGEQRALLERAQEATVRAAQLEKEFARMEEEKRGLAEQLAEAQGHVGRVEAEAAELTARIEVLEAAKSDLLVRVAAAESALDAAHSEAAELLEAEKDALLAEHQKALSTLQNALRTTDALASEQATAIEKIEETVRALEEERDAIAAEHAAAMKAAGEERVAIVEEHGAAVAALEERLRAAKKEREALVSTHAAAVAALEEAVNNAAKEKEALVLDHAAAVASLEEALDDAAKQKEALVFDHAAEVAALENAVTTAEEGGKAAVAAALEKQERECAANLGTLRKQMEEKVRECEGAVAEKERLLEKVESLKGDSMKLIDEIVSRVAALTSEKEALMEEHAAVVSGYEERLVEAEKELSELERRLDDETVRAKASQRLADAASDAVAMLETKTGELREELTSERAQLEAARAGSQESQAELVEKAGDIAGLEGRLADARATEAALRAEVEASQTAQKEAQSDLAKTRAAMEYKLGEAEKWAEIQRAELDDRQNAAVMLLTALEEKERALGEVTRSLAAAEAEAVALREERERWNAEIAVLEGSLLAFEEQIEGLQKEKAVALDERARARREVARLKGDLEAAKASLEVAEEGEADEARTPIGEKPSEVLKRHIKSGGKKAERSMMSPGADVSTAIPLDTPSPKSAAGEETQSYSLNGAARAQPGDMAASARLKKIVAARAASAPQRQPLGSLQTNNVDSKRSGESPVQKVRYSLRSRLKPDETSPAAEELTSKRSRLA</sequence>
<evidence type="ECO:0000256" key="4">
    <source>
        <dbReference type="ARBA" id="ARBA00023054"/>
    </source>
</evidence>
<evidence type="ECO:0000256" key="3">
    <source>
        <dbReference type="ARBA" id="ARBA00022840"/>
    </source>
</evidence>
<evidence type="ECO:0000256" key="7">
    <source>
        <dbReference type="PROSITE-ProRule" id="PRU00283"/>
    </source>
</evidence>
<dbReference type="OMA" id="NIGLRES"/>
<dbReference type="PROSITE" id="PS00411">
    <property type="entry name" value="KINESIN_MOTOR_1"/>
    <property type="match status" value="1"/>
</dbReference>
<feature type="compositionally biased region" description="Low complexity" evidence="9">
    <location>
        <begin position="1886"/>
        <end position="1897"/>
    </location>
</feature>
<dbReference type="Proteomes" id="UP000054558">
    <property type="component" value="Unassembled WGS sequence"/>
</dbReference>
<evidence type="ECO:0000259" key="10">
    <source>
        <dbReference type="PROSITE" id="PS50067"/>
    </source>
</evidence>
<keyword evidence="12" id="KW-1185">Reference proteome</keyword>
<evidence type="ECO:0000256" key="5">
    <source>
        <dbReference type="ARBA" id="ARBA00023175"/>
    </source>
</evidence>
<dbReference type="PANTHER" id="PTHR37739">
    <property type="entry name" value="KINESIN-LIKE PROTEIN KIN-12D"/>
    <property type="match status" value="1"/>
</dbReference>
<feature type="coiled-coil region" evidence="8">
    <location>
        <begin position="1060"/>
        <end position="1426"/>
    </location>
</feature>
<evidence type="ECO:0000256" key="8">
    <source>
        <dbReference type="SAM" id="Coils"/>
    </source>
</evidence>
<dbReference type="GO" id="GO:0008017">
    <property type="term" value="F:microtubule binding"/>
    <property type="evidence" value="ECO:0007669"/>
    <property type="project" value="InterPro"/>
</dbReference>
<dbReference type="SUPFAM" id="SSF52540">
    <property type="entry name" value="P-loop containing nucleoside triphosphate hydrolases"/>
    <property type="match status" value="1"/>
</dbReference>
<dbReference type="InterPro" id="IPR036961">
    <property type="entry name" value="Kinesin_motor_dom_sf"/>
</dbReference>
<organism evidence="11 12">
    <name type="scientific">Klebsormidium nitens</name>
    <name type="common">Green alga</name>
    <name type="synonym">Ulothrix nitens</name>
    <dbReference type="NCBI Taxonomy" id="105231"/>
    <lineage>
        <taxon>Eukaryota</taxon>
        <taxon>Viridiplantae</taxon>
        <taxon>Streptophyta</taxon>
        <taxon>Klebsormidiophyceae</taxon>
        <taxon>Klebsormidiales</taxon>
        <taxon>Klebsormidiaceae</taxon>
        <taxon>Klebsormidium</taxon>
    </lineage>
</organism>
<keyword evidence="2 7" id="KW-0547">Nucleotide-binding</keyword>
<dbReference type="GO" id="GO:0005524">
    <property type="term" value="F:ATP binding"/>
    <property type="evidence" value="ECO:0007669"/>
    <property type="project" value="UniProtKB-UniRule"/>
</dbReference>
<keyword evidence="3 7" id="KW-0067">ATP-binding</keyword>
<dbReference type="PRINTS" id="PR00380">
    <property type="entry name" value="KINESINHEAVY"/>
</dbReference>
<keyword evidence="4 8" id="KW-0175">Coiled coil</keyword>
<evidence type="ECO:0000256" key="2">
    <source>
        <dbReference type="ARBA" id="ARBA00022741"/>
    </source>
</evidence>
<evidence type="ECO:0000256" key="9">
    <source>
        <dbReference type="SAM" id="MobiDB-lite"/>
    </source>
</evidence>
<dbReference type="PANTHER" id="PTHR37739:SF13">
    <property type="entry name" value="KINESIN MOTOR DOMAIN-CONTAINING PROTEIN"/>
    <property type="match status" value="1"/>
</dbReference>
<dbReference type="GO" id="GO:0007018">
    <property type="term" value="P:microtubule-based movement"/>
    <property type="evidence" value="ECO:0007669"/>
    <property type="project" value="InterPro"/>
</dbReference>
<feature type="binding site" evidence="7">
    <location>
        <begin position="25"/>
        <end position="32"/>
    </location>
    <ligand>
        <name>ATP</name>
        <dbReference type="ChEBI" id="CHEBI:30616"/>
    </ligand>
</feature>
<accession>A0A1Y1HTP1</accession>
<feature type="coiled-coil region" evidence="8">
    <location>
        <begin position="448"/>
        <end position="761"/>
    </location>
</feature>
<dbReference type="InterPro" id="IPR001752">
    <property type="entry name" value="Kinesin_motor_dom"/>
</dbReference>
<evidence type="ECO:0000256" key="1">
    <source>
        <dbReference type="ARBA" id="ARBA00022701"/>
    </source>
</evidence>
<dbReference type="Gene3D" id="3.40.850.10">
    <property type="entry name" value="Kinesin motor domain"/>
    <property type="match status" value="1"/>
</dbReference>
<dbReference type="EMBL" id="DF236990">
    <property type="protein sequence ID" value="GAQ79907.1"/>
    <property type="molecule type" value="Genomic_DNA"/>
</dbReference>
<proteinExistence type="inferred from homology"/>
<feature type="domain" description="Kinesin motor" evidence="10">
    <location>
        <begin position="1"/>
        <end position="295"/>
    </location>
</feature>
<dbReference type="InterPro" id="IPR019821">
    <property type="entry name" value="Kinesin_motor_CS"/>
</dbReference>
<reference evidence="11 12" key="1">
    <citation type="journal article" date="2014" name="Nat. Commun.">
        <title>Klebsormidium flaccidum genome reveals primary factors for plant terrestrial adaptation.</title>
        <authorList>
            <person name="Hori K."/>
            <person name="Maruyama F."/>
            <person name="Fujisawa T."/>
            <person name="Togashi T."/>
            <person name="Yamamoto N."/>
            <person name="Seo M."/>
            <person name="Sato S."/>
            <person name="Yamada T."/>
            <person name="Mori H."/>
            <person name="Tajima N."/>
            <person name="Moriyama T."/>
            <person name="Ikeuchi M."/>
            <person name="Watanabe M."/>
            <person name="Wada H."/>
            <person name="Kobayashi K."/>
            <person name="Saito M."/>
            <person name="Masuda T."/>
            <person name="Sasaki-Sekimoto Y."/>
            <person name="Mashiguchi K."/>
            <person name="Awai K."/>
            <person name="Shimojima M."/>
            <person name="Masuda S."/>
            <person name="Iwai M."/>
            <person name="Nobusawa T."/>
            <person name="Narise T."/>
            <person name="Kondo S."/>
            <person name="Saito H."/>
            <person name="Sato R."/>
            <person name="Murakawa M."/>
            <person name="Ihara Y."/>
            <person name="Oshima-Yamada Y."/>
            <person name="Ohtaka K."/>
            <person name="Satoh M."/>
            <person name="Sonobe K."/>
            <person name="Ishii M."/>
            <person name="Ohtani R."/>
            <person name="Kanamori-Sato M."/>
            <person name="Honoki R."/>
            <person name="Miyazaki D."/>
            <person name="Mochizuki H."/>
            <person name="Umetsu J."/>
            <person name="Higashi K."/>
            <person name="Shibata D."/>
            <person name="Kamiya Y."/>
            <person name="Sato N."/>
            <person name="Nakamura Y."/>
            <person name="Tabata S."/>
            <person name="Ida S."/>
            <person name="Kurokawa K."/>
            <person name="Ohta H."/>
        </authorList>
    </citation>
    <scope>NUCLEOTIDE SEQUENCE [LARGE SCALE GENOMIC DNA]</scope>
    <source>
        <strain evidence="11 12">NIES-2285</strain>
    </source>
</reference>